<dbReference type="InterPro" id="IPR036291">
    <property type="entry name" value="NAD(P)-bd_dom_sf"/>
</dbReference>
<feature type="region of interest" description="Disordered" evidence="1">
    <location>
        <begin position="138"/>
        <end position="206"/>
    </location>
</feature>
<dbReference type="SUPFAM" id="SSF51735">
    <property type="entry name" value="NAD(P)-binding Rossmann-fold domains"/>
    <property type="match status" value="1"/>
</dbReference>
<evidence type="ECO:0000313" key="4">
    <source>
        <dbReference type="Proteomes" id="UP000219522"/>
    </source>
</evidence>
<protein>
    <submittedName>
        <fullName evidence="3">NAD(P)H-binding</fullName>
    </submittedName>
</protein>
<organism evidence="3 4">
    <name type="scientific">Caballeronia arationis</name>
    <dbReference type="NCBI Taxonomy" id="1777142"/>
    <lineage>
        <taxon>Bacteria</taxon>
        <taxon>Pseudomonadati</taxon>
        <taxon>Pseudomonadota</taxon>
        <taxon>Betaproteobacteria</taxon>
        <taxon>Burkholderiales</taxon>
        <taxon>Burkholderiaceae</taxon>
        <taxon>Caballeronia</taxon>
    </lineage>
</organism>
<dbReference type="EMBL" id="OCSU01000001">
    <property type="protein sequence ID" value="SOE57910.1"/>
    <property type="molecule type" value="Genomic_DNA"/>
</dbReference>
<keyword evidence="4" id="KW-1185">Reference proteome</keyword>
<sequence length="278" mass="29272">MNRKVFLAGATGVIGTALVPLLIDAGYTVYGGTRRPERAASLEAAGAVPVVVDVFDRDALAAALARIAPSGVVHQLTDLPPGLDPSKMAQALVNNARVRDEGTRNLVAAGARGGLRAARRAEHRVGLPAGEATVCRNRSARPRRRRLTRDQRARRGRARTAGSERGAHRRHGAAIRAPVRTGNRHGPHGGRESAARRSGGARGAARARALAGRHLQHRRGSRGSVERQGAARARLAARHACVEGNPGAGVTLALHLDAARLDLAALPDEPGSSRLRRC</sequence>
<evidence type="ECO:0000313" key="3">
    <source>
        <dbReference type="EMBL" id="SOE57910.1"/>
    </source>
</evidence>
<dbReference type="InterPro" id="IPR001509">
    <property type="entry name" value="Epimerase_deHydtase"/>
</dbReference>
<dbReference type="Gene3D" id="3.40.50.720">
    <property type="entry name" value="NAD(P)-binding Rossmann-like Domain"/>
    <property type="match status" value="1"/>
</dbReference>
<accession>A0A7Z7N1V6</accession>
<proteinExistence type="predicted"/>
<dbReference type="Pfam" id="PF01370">
    <property type="entry name" value="Epimerase"/>
    <property type="match status" value="1"/>
</dbReference>
<comment type="caution">
    <text evidence="3">The sequence shown here is derived from an EMBL/GenBank/DDBJ whole genome shotgun (WGS) entry which is preliminary data.</text>
</comment>
<feature type="compositionally biased region" description="Basic residues" evidence="1">
    <location>
        <begin position="138"/>
        <end position="147"/>
    </location>
</feature>
<evidence type="ECO:0000259" key="2">
    <source>
        <dbReference type="Pfam" id="PF01370"/>
    </source>
</evidence>
<evidence type="ECO:0000256" key="1">
    <source>
        <dbReference type="SAM" id="MobiDB-lite"/>
    </source>
</evidence>
<dbReference type="AlphaFoldDB" id="A0A7Z7N1V6"/>
<feature type="region of interest" description="Disordered" evidence="1">
    <location>
        <begin position="211"/>
        <end position="230"/>
    </location>
</feature>
<dbReference type="Proteomes" id="UP000219522">
    <property type="component" value="Unassembled WGS sequence"/>
</dbReference>
<name>A0A7Z7N1V6_9BURK</name>
<gene>
    <name evidence="3" type="ORF">SAMN05446927_1520</name>
</gene>
<reference evidence="3 4" key="1">
    <citation type="submission" date="2017-09" db="EMBL/GenBank/DDBJ databases">
        <authorList>
            <person name="Varghese N."/>
            <person name="Submissions S."/>
        </authorList>
    </citation>
    <scope>NUCLEOTIDE SEQUENCE [LARGE SCALE GENOMIC DNA]</scope>
    <source>
        <strain evidence="3 4">OK806</strain>
    </source>
</reference>
<feature type="domain" description="NAD-dependent epimerase/dehydratase" evidence="2">
    <location>
        <begin position="5"/>
        <end position="75"/>
    </location>
</feature>